<dbReference type="EMBL" id="JAODAN010000012">
    <property type="protein sequence ID" value="KAK1920868.1"/>
    <property type="molecule type" value="Genomic_DNA"/>
</dbReference>
<organism evidence="2 3">
    <name type="scientific">Papiliotrema laurentii</name>
    <name type="common">Cryptococcus laurentii</name>
    <dbReference type="NCBI Taxonomy" id="5418"/>
    <lineage>
        <taxon>Eukaryota</taxon>
        <taxon>Fungi</taxon>
        <taxon>Dikarya</taxon>
        <taxon>Basidiomycota</taxon>
        <taxon>Agaricomycotina</taxon>
        <taxon>Tremellomycetes</taxon>
        <taxon>Tremellales</taxon>
        <taxon>Rhynchogastremaceae</taxon>
        <taxon>Papiliotrema</taxon>
    </lineage>
</organism>
<feature type="compositionally biased region" description="Basic and acidic residues" evidence="1">
    <location>
        <begin position="231"/>
        <end position="242"/>
    </location>
</feature>
<keyword evidence="3" id="KW-1185">Reference proteome</keyword>
<accession>A0AAD9CUY4</accession>
<proteinExistence type="predicted"/>
<evidence type="ECO:0000313" key="3">
    <source>
        <dbReference type="Proteomes" id="UP001182556"/>
    </source>
</evidence>
<comment type="caution">
    <text evidence="2">The sequence shown here is derived from an EMBL/GenBank/DDBJ whole genome shotgun (WGS) entry which is preliminary data.</text>
</comment>
<feature type="region of interest" description="Disordered" evidence="1">
    <location>
        <begin position="209"/>
        <end position="242"/>
    </location>
</feature>
<dbReference type="AlphaFoldDB" id="A0AAD9CUY4"/>
<evidence type="ECO:0000313" key="2">
    <source>
        <dbReference type="EMBL" id="KAK1920868.1"/>
    </source>
</evidence>
<dbReference type="Gene3D" id="6.10.140.1230">
    <property type="match status" value="1"/>
</dbReference>
<gene>
    <name evidence="2" type="ORF">DB88DRAFT_501339</name>
</gene>
<dbReference type="GO" id="GO:0007034">
    <property type="term" value="P:vacuolar transport"/>
    <property type="evidence" value="ECO:0007669"/>
    <property type="project" value="InterPro"/>
</dbReference>
<dbReference type="Proteomes" id="UP001182556">
    <property type="component" value="Unassembled WGS sequence"/>
</dbReference>
<feature type="compositionally biased region" description="Basic and acidic residues" evidence="1">
    <location>
        <begin position="28"/>
        <end position="44"/>
    </location>
</feature>
<dbReference type="InterPro" id="IPR005024">
    <property type="entry name" value="Snf7_fam"/>
</dbReference>
<dbReference type="PANTHER" id="PTHR10476">
    <property type="entry name" value="CHARGED MULTIVESICULAR BODY PROTEIN"/>
    <property type="match status" value="1"/>
</dbReference>
<feature type="region of interest" description="Disordered" evidence="1">
    <location>
        <begin position="15"/>
        <end position="44"/>
    </location>
</feature>
<reference evidence="2" key="1">
    <citation type="submission" date="2023-02" db="EMBL/GenBank/DDBJ databases">
        <title>Identification and recombinant expression of a fungal hydrolase from Papiliotrema laurentii that hydrolyzes apple cutin and clears colloidal polyester polyurethane.</title>
        <authorList>
            <consortium name="DOE Joint Genome Institute"/>
            <person name="Roman V.A."/>
            <person name="Bojanowski C."/>
            <person name="Crable B.R."/>
            <person name="Wagner D.N."/>
            <person name="Hung C.S."/>
            <person name="Nadeau L.J."/>
            <person name="Schratz L."/>
            <person name="Haridas S."/>
            <person name="Pangilinan J."/>
            <person name="Lipzen A."/>
            <person name="Na H."/>
            <person name="Yan M."/>
            <person name="Ng V."/>
            <person name="Grigoriev I.V."/>
            <person name="Spatafora J.W."/>
            <person name="Barlow D."/>
            <person name="Biffinger J."/>
            <person name="Kelley-Loughnane N."/>
            <person name="Varaljay V.A."/>
            <person name="Crookes-Goodson W.J."/>
        </authorList>
    </citation>
    <scope>NUCLEOTIDE SEQUENCE</scope>
    <source>
        <strain evidence="2">5307AH</strain>
    </source>
</reference>
<name>A0AAD9CUY4_PAPLA</name>
<dbReference type="Pfam" id="PF03357">
    <property type="entry name" value="Snf7"/>
    <property type="match status" value="1"/>
</dbReference>
<evidence type="ECO:0000256" key="1">
    <source>
        <dbReference type="SAM" id="MobiDB-lite"/>
    </source>
</evidence>
<protein>
    <submittedName>
        <fullName evidence="2">Class E Vps protein of the ESCRT-III complex</fullName>
    </submittedName>
</protein>
<sequence>MNILDTLFGRSMTPAERLRQHQRSLQKAQRELEREAQKLEQQEKKTMMDIKKNAKAGNMNACKILAKDLVRTRRYVQKFTQMRVQLQAVSLRMQTLRSNEQMATAMKGATRAMGQMNRSLNLPQIQKIMNDFERESSTMDMKEEMMSDAVDDAMEGEDEGEGEEVEGDKILKEVFDEIGMSMNDALGSAPTANLPVSETVAPARVAVAEGLTSSPAPPAASGGPMSAEEADLQRRLDALRRD</sequence>